<dbReference type="PROSITE" id="PS50887">
    <property type="entry name" value="GGDEF"/>
    <property type="match status" value="1"/>
</dbReference>
<dbReference type="InterPro" id="IPR035919">
    <property type="entry name" value="EAL_sf"/>
</dbReference>
<dbReference type="RefSeq" id="WP_106211753.1">
    <property type="nucleotide sequence ID" value="NZ_PVZF01000007.1"/>
</dbReference>
<dbReference type="SMART" id="SM00267">
    <property type="entry name" value="GGDEF"/>
    <property type="match status" value="1"/>
</dbReference>
<dbReference type="InterPro" id="IPR043128">
    <property type="entry name" value="Rev_trsase/Diguanyl_cyclase"/>
</dbReference>
<feature type="domain" description="EAL" evidence="2">
    <location>
        <begin position="351"/>
        <end position="604"/>
    </location>
</feature>
<evidence type="ECO:0000259" key="2">
    <source>
        <dbReference type="PROSITE" id="PS50883"/>
    </source>
</evidence>
<dbReference type="SUPFAM" id="SSF55781">
    <property type="entry name" value="GAF domain-like"/>
    <property type="match status" value="2"/>
</dbReference>
<dbReference type="InterPro" id="IPR029787">
    <property type="entry name" value="Nucleotide_cyclase"/>
</dbReference>
<feature type="transmembrane region" description="Helical" evidence="1">
    <location>
        <begin position="45"/>
        <end position="67"/>
    </location>
</feature>
<dbReference type="PANTHER" id="PTHR33121:SF79">
    <property type="entry name" value="CYCLIC DI-GMP PHOSPHODIESTERASE PDED-RELATED"/>
    <property type="match status" value="1"/>
</dbReference>
<dbReference type="GO" id="GO:0071111">
    <property type="term" value="F:cyclic-guanylate-specific phosphodiesterase activity"/>
    <property type="evidence" value="ECO:0007669"/>
    <property type="project" value="InterPro"/>
</dbReference>
<feature type="transmembrane region" description="Helical" evidence="1">
    <location>
        <begin position="87"/>
        <end position="105"/>
    </location>
</feature>
<dbReference type="AlphaFoldDB" id="A0A2T0R2M6"/>
<dbReference type="InterPro" id="IPR050706">
    <property type="entry name" value="Cyclic-di-GMP_PDE-like"/>
</dbReference>
<dbReference type="Gene3D" id="3.30.450.40">
    <property type="match status" value="2"/>
</dbReference>
<organism evidence="4 5">
    <name type="scientific">Kineococcus rhizosphaerae</name>
    <dbReference type="NCBI Taxonomy" id="559628"/>
    <lineage>
        <taxon>Bacteria</taxon>
        <taxon>Bacillati</taxon>
        <taxon>Actinomycetota</taxon>
        <taxon>Actinomycetes</taxon>
        <taxon>Kineosporiales</taxon>
        <taxon>Kineosporiaceae</taxon>
        <taxon>Kineococcus</taxon>
    </lineage>
</organism>
<feature type="domain" description="GGDEF" evidence="3">
    <location>
        <begin position="202"/>
        <end position="345"/>
    </location>
</feature>
<reference evidence="4 5" key="1">
    <citation type="submission" date="2018-03" db="EMBL/GenBank/DDBJ databases">
        <title>Genomic Encyclopedia of Archaeal and Bacterial Type Strains, Phase II (KMG-II): from individual species to whole genera.</title>
        <authorList>
            <person name="Goeker M."/>
        </authorList>
    </citation>
    <scope>NUCLEOTIDE SEQUENCE [LARGE SCALE GENOMIC DNA]</scope>
    <source>
        <strain evidence="4 5">DSM 19711</strain>
    </source>
</reference>
<keyword evidence="1" id="KW-0812">Transmembrane</keyword>
<dbReference type="SMART" id="SM00052">
    <property type="entry name" value="EAL"/>
    <property type="match status" value="1"/>
</dbReference>
<dbReference type="Proteomes" id="UP000238083">
    <property type="component" value="Unassembled WGS sequence"/>
</dbReference>
<dbReference type="SUPFAM" id="SSF55073">
    <property type="entry name" value="Nucleotide cyclase"/>
    <property type="match status" value="1"/>
</dbReference>
<dbReference type="EMBL" id="PVZF01000007">
    <property type="protein sequence ID" value="PRY14068.1"/>
    <property type="molecule type" value="Genomic_DNA"/>
</dbReference>
<dbReference type="PROSITE" id="PS50883">
    <property type="entry name" value="EAL"/>
    <property type="match status" value="1"/>
</dbReference>
<dbReference type="PANTHER" id="PTHR33121">
    <property type="entry name" value="CYCLIC DI-GMP PHOSPHODIESTERASE PDEF"/>
    <property type="match status" value="1"/>
</dbReference>
<dbReference type="InterPro" id="IPR003018">
    <property type="entry name" value="GAF"/>
</dbReference>
<comment type="caution">
    <text evidence="4">The sequence shown here is derived from an EMBL/GenBank/DDBJ whole genome shotgun (WGS) entry which is preliminary data.</text>
</comment>
<keyword evidence="1" id="KW-0472">Membrane</keyword>
<evidence type="ECO:0000259" key="3">
    <source>
        <dbReference type="PROSITE" id="PS50887"/>
    </source>
</evidence>
<feature type="transmembrane region" description="Helical" evidence="1">
    <location>
        <begin position="117"/>
        <end position="136"/>
    </location>
</feature>
<dbReference type="InterPro" id="IPR000160">
    <property type="entry name" value="GGDEF_dom"/>
</dbReference>
<name>A0A2T0R2M6_9ACTN</name>
<dbReference type="SUPFAM" id="SSF141868">
    <property type="entry name" value="EAL domain-like"/>
    <property type="match status" value="1"/>
</dbReference>
<dbReference type="Pfam" id="PF00990">
    <property type="entry name" value="GGDEF"/>
    <property type="match status" value="1"/>
</dbReference>
<evidence type="ECO:0000313" key="4">
    <source>
        <dbReference type="EMBL" id="PRY14068.1"/>
    </source>
</evidence>
<dbReference type="Gene3D" id="3.20.20.450">
    <property type="entry name" value="EAL domain"/>
    <property type="match status" value="1"/>
</dbReference>
<dbReference type="InterPro" id="IPR029016">
    <property type="entry name" value="GAF-like_dom_sf"/>
</dbReference>
<accession>A0A2T0R2M6</accession>
<dbReference type="CDD" id="cd01948">
    <property type="entry name" value="EAL"/>
    <property type="match status" value="1"/>
</dbReference>
<keyword evidence="1" id="KW-1133">Transmembrane helix</keyword>
<dbReference type="Gene3D" id="3.30.70.270">
    <property type="match status" value="1"/>
</dbReference>
<feature type="transmembrane region" description="Helical" evidence="1">
    <location>
        <begin position="20"/>
        <end position="38"/>
    </location>
</feature>
<evidence type="ECO:0000256" key="1">
    <source>
        <dbReference type="SAM" id="Phobius"/>
    </source>
</evidence>
<sequence length="948" mass="99283">MTSSPDRAPAPELDRRVVVAAHATASVAAVGIAGWPGWSGLDRGPLLAVAAVGVLASLLFALVPSLVRASPQVPVAVGTLLTTLSVHFADGSPATGAFVLFYAVGATCTASLRSRRAVVLHTALPFAGLPLALATAGHGHEIGGWLAALPATTVVPTVLVRLVVRAAQRRAARDDVLDLPNRRGLLERCAAALRDVPEDAPTAWTVAVVHHDDLRELRLALGGPAADVVLAESARRLAELPGAVVARVAPDTLAVVRPLTTGSAGDSLATGRQEGIALRSVLLEPVVLSGRSAGRGLHVRPETSVGVACVPDHGRDLEELLAAADVALLGAHTTPTRTAVAEGTAALDVDALALHTELPGAIADGQLRVHYQPLVTAGTHRVVGVEALVRWQHPERGLLGPGAFVPLAERSQTIVGLTRFVLREAVAQCAAWRADGHDVGVSVNLSAAVLGEPTLVQTVRDVLAEHRLERGTLTLEVTESALLDDPCGAAAVLAALRAAGARVSLDDFGTGYTSLTMLRQLEADELKIDRSFVAAAPHAPTDAAIVRALVDLAHRLSMEVVAEGVEDARTADLVRGLGADVLQGFHFSRPVPAAEVFTGALASAPQVLDLTPAGLDGPVRAPRPVDETGRARLAHEVLATADRAQRLLRRVTELAATVAGTEFASFNVVTEDHVHVLAAHGHDLTRVPRDGTPCAWTVLQHDVVEYDCGTDPRFVGGAIAQNGVRHLTGVPVLDAHGRCLGVLCVYDRRPVALDADRRAQLRTLAGLVADHLEGVEPAGVLDRLHGLLQVMADVERASDDTAVGEGLARAVHDLTRPDFSVLVRQVCPLEDRWDVVAHFGRVEPAVVEGVPFHASGRSAVARTIASRRPVWVPDTGTSSVVDPGIAHRFGARAVLTVPVVDERGVRFVLVQCWRQTQHDLAPVLRDAAVAAAARAARALGAGAERVRA</sequence>
<protein>
    <submittedName>
        <fullName evidence="4">EAL domain-containing protein (Putative c-di-GMP-specific phosphodiesterase class I)</fullName>
    </submittedName>
</protein>
<keyword evidence="5" id="KW-1185">Reference proteome</keyword>
<evidence type="ECO:0000313" key="5">
    <source>
        <dbReference type="Proteomes" id="UP000238083"/>
    </source>
</evidence>
<dbReference type="Pfam" id="PF00563">
    <property type="entry name" value="EAL"/>
    <property type="match status" value="1"/>
</dbReference>
<proteinExistence type="predicted"/>
<dbReference type="InterPro" id="IPR001633">
    <property type="entry name" value="EAL_dom"/>
</dbReference>
<dbReference type="Pfam" id="PF01590">
    <property type="entry name" value="GAF"/>
    <property type="match status" value="1"/>
</dbReference>
<dbReference type="OrthoDB" id="23692at2"/>
<gene>
    <name evidence="4" type="ORF">CLV37_107187</name>
</gene>